<dbReference type="EC" id="3.2.1.20" evidence="7"/>
<feature type="domain" description="Glycoside hydrolase family 31 TIM barrel" evidence="3">
    <location>
        <begin position="291"/>
        <end position="727"/>
    </location>
</feature>
<accession>A0ABX0UC06</accession>
<feature type="domain" description="Glycosyl hydrolase family 31 C-terminal" evidence="6">
    <location>
        <begin position="736"/>
        <end position="828"/>
    </location>
</feature>
<evidence type="ECO:0000256" key="2">
    <source>
        <dbReference type="RuleBase" id="RU361185"/>
    </source>
</evidence>
<dbReference type="InterPro" id="IPR011013">
    <property type="entry name" value="Gal_mutarotase_sf_dom"/>
</dbReference>
<dbReference type="Gene3D" id="2.60.40.1180">
    <property type="entry name" value="Golgi alpha-mannosidase II"/>
    <property type="match status" value="2"/>
</dbReference>
<dbReference type="EMBL" id="JAASQL010000006">
    <property type="protein sequence ID" value="NIJ46362.1"/>
    <property type="molecule type" value="Genomic_DNA"/>
</dbReference>
<gene>
    <name evidence="7" type="ORF">FHR24_002849</name>
</gene>
<proteinExistence type="inferred from homology"/>
<dbReference type="Proteomes" id="UP000745859">
    <property type="component" value="Unassembled WGS sequence"/>
</dbReference>
<dbReference type="InterPro" id="IPR033403">
    <property type="entry name" value="DUF5110"/>
</dbReference>
<dbReference type="Gene3D" id="3.20.20.80">
    <property type="entry name" value="Glycosidases"/>
    <property type="match status" value="2"/>
</dbReference>
<dbReference type="InterPro" id="IPR048395">
    <property type="entry name" value="Glyco_hydro_31_C"/>
</dbReference>
<evidence type="ECO:0000313" key="7">
    <source>
        <dbReference type="EMBL" id="NIJ46362.1"/>
    </source>
</evidence>
<dbReference type="InterPro" id="IPR000322">
    <property type="entry name" value="Glyco_hydro_31_TIM"/>
</dbReference>
<comment type="similarity">
    <text evidence="1 2">Belongs to the glycosyl hydrolase 31 family.</text>
</comment>
<evidence type="ECO:0000259" key="5">
    <source>
        <dbReference type="Pfam" id="PF17137"/>
    </source>
</evidence>
<organism evidence="7 8">
    <name type="scientific">Wenyingzhuangia heitensis</name>
    <dbReference type="NCBI Taxonomy" id="1487859"/>
    <lineage>
        <taxon>Bacteria</taxon>
        <taxon>Pseudomonadati</taxon>
        <taxon>Bacteroidota</taxon>
        <taxon>Flavobacteriia</taxon>
        <taxon>Flavobacteriales</taxon>
        <taxon>Flavobacteriaceae</taxon>
        <taxon>Wenyingzhuangia</taxon>
    </lineage>
</organism>
<dbReference type="PANTHER" id="PTHR22762">
    <property type="entry name" value="ALPHA-GLUCOSIDASE"/>
    <property type="match status" value="1"/>
</dbReference>
<dbReference type="SUPFAM" id="SSF51011">
    <property type="entry name" value="Glycosyl hydrolase domain"/>
    <property type="match status" value="1"/>
</dbReference>
<protein>
    <submittedName>
        <fullName evidence="7">Alpha-glucosidase</fullName>
        <ecNumber evidence="7">3.2.1.20</ecNumber>
    </submittedName>
</protein>
<dbReference type="Pfam" id="PF21365">
    <property type="entry name" value="Glyco_hydro_31_3rd"/>
    <property type="match status" value="1"/>
</dbReference>
<keyword evidence="8" id="KW-1185">Reference proteome</keyword>
<dbReference type="InterPro" id="IPR025887">
    <property type="entry name" value="Glyco_hydro_31_N_dom"/>
</dbReference>
<dbReference type="InterPro" id="IPR013780">
    <property type="entry name" value="Glyco_hydro_b"/>
</dbReference>
<feature type="domain" description="DUF5110" evidence="5">
    <location>
        <begin position="848"/>
        <end position="917"/>
    </location>
</feature>
<dbReference type="CDD" id="cd14752">
    <property type="entry name" value="GH31_N"/>
    <property type="match status" value="1"/>
</dbReference>
<dbReference type="Pfam" id="PF17137">
    <property type="entry name" value="DUF5110"/>
    <property type="match status" value="1"/>
</dbReference>
<dbReference type="SUPFAM" id="SSF74650">
    <property type="entry name" value="Galactose mutarotase-like"/>
    <property type="match status" value="1"/>
</dbReference>
<dbReference type="Gene3D" id="2.60.40.1760">
    <property type="entry name" value="glycosyl hydrolase (family 31)"/>
    <property type="match status" value="1"/>
</dbReference>
<keyword evidence="2 7" id="KW-0378">Hydrolase</keyword>
<dbReference type="PANTHER" id="PTHR22762:SF120">
    <property type="entry name" value="HETEROGLYCAN GLUCOSIDASE 1"/>
    <property type="match status" value="1"/>
</dbReference>
<sequence length="992" mass="112097">MSQFDFIQVNEFQPNLEGWNQIGAIKEYLFSNNNKDLLLINENGYQVKISFLSETAIRVRFKPVVNPDYSGNESYAVVNRNLGNVSVNYIELPDNGGTLHITTGQLDIFVGLAPYGISVQKDGKVITEDTYSKNIVFSNEAVANLKKAPTTESYFGFGEKAGEILDKKENTMTFFNYDNFSYLDGGVVPDDNTGGPLNPSSPLYNSMPYCLAIGKGENAIKYAYGVYLDNVSQTYFNMGANDYSDMDGKYYFGALYGELDYYIMIGSTKDGSQNEASSVISQYSKLTGASAMPPMYALGYQQGCYGYFDREKLEGIAKAYRDANIPIDGLHIDVDFQDNYRTFTNSEVKFPNVGDMFENLHNEGFKCSTNITGIITANPYDETGKQPGDEGYKGYPTRDNLVDLNVNSAMESNYLPNTVPPLTDSSEGDISPYPQAFIWNTRYDEGKNPKIFMAQESYGSDTYYQGKPYNPYVKNYPSPGHPQGQNNLGTYGYYMDLGIESVKEYWGAQYKYLLSKGLDMIWQDMTCPALVANSDNDTAVKSLPLDLEMYDKVTNQYQPNAKIHNSFSLNLVTATYEGLTKLKKDEATVGSYNYKKRNFIISRGGFAGVHRYAGIWTGDSASSWDFLKINIPEVLNIGLSGLPISGCDIGGFAGGSGSVSENGTHKVTQYELFTRWMTAGAFLPWYRNHYDGYNKSFQEPFYYGEPVPTNCRKYINMRYQLLQVFYDYMFESTQNGLPICRALFINEPNDINVFNYADQQFFLGKDVLVAPVTDENWNKDVYLPNKNNWFVFDVNGAALPQPTQGGKAYSWYVPLDLVPVYIREGAILPIRELTQFVDAEKANYLNFFIYPTSKEVNNVTTYQLYQDDKVSTNFEEEEAYRITEVKATKTQTGRNLTFNRAHNNYTPLESYFFVSFLGVQSNQAVITINGKQLKESTKEKVEKATKNAFYYDEENQKIVTKIIDNVSTITIDIDYTFEFNMESVLLNNAELV</sequence>
<evidence type="ECO:0000259" key="4">
    <source>
        <dbReference type="Pfam" id="PF13802"/>
    </source>
</evidence>
<evidence type="ECO:0000256" key="1">
    <source>
        <dbReference type="ARBA" id="ARBA00007806"/>
    </source>
</evidence>
<dbReference type="SUPFAM" id="SSF51445">
    <property type="entry name" value="(Trans)glycosidases"/>
    <property type="match status" value="1"/>
</dbReference>
<name>A0ABX0UC06_9FLAO</name>
<dbReference type="RefSeq" id="WP_167190337.1">
    <property type="nucleotide sequence ID" value="NZ_JAASQL010000006.1"/>
</dbReference>
<evidence type="ECO:0000313" key="8">
    <source>
        <dbReference type="Proteomes" id="UP000745859"/>
    </source>
</evidence>
<comment type="caution">
    <text evidence="7">The sequence shown here is derived from an EMBL/GenBank/DDBJ whole genome shotgun (WGS) entry which is preliminary data.</text>
</comment>
<evidence type="ECO:0000259" key="6">
    <source>
        <dbReference type="Pfam" id="PF21365"/>
    </source>
</evidence>
<reference evidence="7 8" key="1">
    <citation type="submission" date="2020-03" db="EMBL/GenBank/DDBJ databases">
        <title>Genomic Encyclopedia of Type Strains, Phase IV (KMG-IV): sequencing the most valuable type-strain genomes for metagenomic binning, comparative biology and taxonomic classification.</title>
        <authorList>
            <person name="Goeker M."/>
        </authorList>
    </citation>
    <scope>NUCLEOTIDE SEQUENCE [LARGE SCALE GENOMIC DNA]</scope>
    <source>
        <strain evidence="7 8">DSM 101599</strain>
    </source>
</reference>
<dbReference type="InterPro" id="IPR017853">
    <property type="entry name" value="GH"/>
</dbReference>
<keyword evidence="2 7" id="KW-0326">Glycosidase</keyword>
<dbReference type="Pfam" id="PF01055">
    <property type="entry name" value="Glyco_hydro_31_2nd"/>
    <property type="match status" value="1"/>
</dbReference>
<feature type="domain" description="Glycoside hydrolase family 31 N-terminal" evidence="4">
    <location>
        <begin position="47"/>
        <end position="236"/>
    </location>
</feature>
<dbReference type="GO" id="GO:0004558">
    <property type="term" value="F:alpha-1,4-glucosidase activity"/>
    <property type="evidence" value="ECO:0007669"/>
    <property type="project" value="UniProtKB-EC"/>
</dbReference>
<evidence type="ECO:0000259" key="3">
    <source>
        <dbReference type="Pfam" id="PF01055"/>
    </source>
</evidence>
<dbReference type="Pfam" id="PF13802">
    <property type="entry name" value="Gal_mutarotas_2"/>
    <property type="match status" value="1"/>
</dbReference>